<dbReference type="Gene3D" id="3.80.10.10">
    <property type="entry name" value="Ribonuclease Inhibitor"/>
    <property type="match status" value="1"/>
</dbReference>
<dbReference type="SUPFAM" id="SSF52047">
    <property type="entry name" value="RNI-like"/>
    <property type="match status" value="1"/>
</dbReference>
<dbReference type="AlphaFoldDB" id="A0A151Z6Y0"/>
<gene>
    <name evidence="1" type="ORF">DLAC_09688</name>
</gene>
<evidence type="ECO:0000313" key="1">
    <source>
        <dbReference type="EMBL" id="KYQ89720.1"/>
    </source>
</evidence>
<accession>A0A151Z6Y0</accession>
<dbReference type="InParanoid" id="A0A151Z6Y0"/>
<proteinExistence type="predicted"/>
<evidence type="ECO:0000313" key="2">
    <source>
        <dbReference type="Proteomes" id="UP000076078"/>
    </source>
</evidence>
<dbReference type="InterPro" id="IPR032675">
    <property type="entry name" value="LRR_dom_sf"/>
</dbReference>
<reference evidence="1 2" key="1">
    <citation type="submission" date="2015-12" db="EMBL/GenBank/DDBJ databases">
        <title>Dictyostelia acquired genes for synthesis and detection of signals that induce cell-type specialization by lateral gene transfer from prokaryotes.</title>
        <authorList>
            <person name="Gloeckner G."/>
            <person name="Schaap P."/>
        </authorList>
    </citation>
    <scope>NUCLEOTIDE SEQUENCE [LARGE SCALE GENOMIC DNA]</scope>
    <source>
        <strain evidence="1 2">TK</strain>
    </source>
</reference>
<dbReference type="Proteomes" id="UP000076078">
    <property type="component" value="Unassembled WGS sequence"/>
</dbReference>
<organism evidence="1 2">
    <name type="scientific">Tieghemostelium lacteum</name>
    <name type="common">Slime mold</name>
    <name type="synonym">Dictyostelium lacteum</name>
    <dbReference type="NCBI Taxonomy" id="361077"/>
    <lineage>
        <taxon>Eukaryota</taxon>
        <taxon>Amoebozoa</taxon>
        <taxon>Evosea</taxon>
        <taxon>Eumycetozoa</taxon>
        <taxon>Dictyostelia</taxon>
        <taxon>Dictyosteliales</taxon>
        <taxon>Raperosteliaceae</taxon>
        <taxon>Tieghemostelium</taxon>
    </lineage>
</organism>
<name>A0A151Z6Y0_TIELA</name>
<protein>
    <submittedName>
        <fullName evidence="1">Uncharacterized protein</fullName>
    </submittedName>
</protein>
<keyword evidence="2" id="KW-1185">Reference proteome</keyword>
<dbReference type="EMBL" id="LODT01000039">
    <property type="protein sequence ID" value="KYQ89720.1"/>
    <property type="molecule type" value="Genomic_DNA"/>
</dbReference>
<sequence>MMSNIPNYLLIFIFNKLLNSGLNYLVVLNKLKLLSKECNAKILPNLFIRKLKFSEFAHSTSILKYLYRLNISYNIDILLYEKFEEIHNSEFIHKEMVENVSFSFGKVVKFALNIFQNLKTVNYTLFGDSETNLNTRIKTIDIGGLAERGVETILSYYGDNKEDVLEFNQVLKDNWNQIFLGNVLVMIPKDCHLVKNLHLKKLNISRCVIELGTLYTLLDALDSLQEFSLDMINFDQYENVIERIKNSKFYQQTLTSLSLFPIVKTEGKLESVISLINSSTLLTTFQFITNRMDLRNPKGLLITNNNITNYSFQVTIPLYFEYNILNHFSEVSSNSVKTLKLCENLFSGTTNNLSQFTKLSTFTYVIPRESDCPYITLNELIELKLPKLNTITIDQNRGYLTIFPKIPKLKSNPYIQTFSIPDIEQTCFIKLVTLNKSVTSLNINRISNRVDNDISIDLILESIKTNSTLTYLRINQFSSVMVIKIHDIFDILEVNHTLAIFYFPYYNIKGLNLNVNLERIENILKSNSTLIYLDIDRSFVSILQLLDKYLIKYN</sequence>
<comment type="caution">
    <text evidence="1">The sequence shown here is derived from an EMBL/GenBank/DDBJ whole genome shotgun (WGS) entry which is preliminary data.</text>
</comment>